<feature type="transmembrane region" description="Helical" evidence="1">
    <location>
        <begin position="21"/>
        <end position="40"/>
    </location>
</feature>
<dbReference type="RefSeq" id="WP_277520406.1">
    <property type="nucleotide sequence ID" value="NZ_JAMQOT010000001.1"/>
</dbReference>
<dbReference type="AlphaFoldDB" id="A0A9Q4L423"/>
<protein>
    <submittedName>
        <fullName evidence="2">DUF2391 family protein</fullName>
    </submittedName>
</protein>
<gene>
    <name evidence="2" type="ORF">NDI89_05000</name>
</gene>
<organism evidence="2 3">
    <name type="scientific">Natrinema salsiterrestre</name>
    <dbReference type="NCBI Taxonomy" id="2950540"/>
    <lineage>
        <taxon>Archaea</taxon>
        <taxon>Methanobacteriati</taxon>
        <taxon>Methanobacteriota</taxon>
        <taxon>Stenosarchaea group</taxon>
        <taxon>Halobacteria</taxon>
        <taxon>Halobacteriales</taxon>
        <taxon>Natrialbaceae</taxon>
        <taxon>Natrinema</taxon>
    </lineage>
</organism>
<dbReference type="InterPro" id="IPR024464">
    <property type="entry name" value="DUF2391"/>
</dbReference>
<keyword evidence="3" id="KW-1185">Reference proteome</keyword>
<evidence type="ECO:0000313" key="2">
    <source>
        <dbReference type="EMBL" id="MDF9744941.1"/>
    </source>
</evidence>
<dbReference type="Pfam" id="PF09622">
    <property type="entry name" value="DUF2391"/>
    <property type="match status" value="1"/>
</dbReference>
<evidence type="ECO:0000313" key="3">
    <source>
        <dbReference type="Proteomes" id="UP001154061"/>
    </source>
</evidence>
<name>A0A9Q4L423_9EURY</name>
<keyword evidence="1" id="KW-0472">Membrane</keyword>
<feature type="transmembrane region" description="Helical" evidence="1">
    <location>
        <begin position="86"/>
        <end position="106"/>
    </location>
</feature>
<sequence length="168" mass="17809">MKLRRPRRPRDFRLADSAQQTVGGFLLAGPFVVTEEVWVLAGNMHISQALVIVAIVFSIGYAALYKADTTRDLDDEQEVAGVPLRFISLMVVTFGSVSVLALLFGAPGTFLPDAVADCGPEALFGSSGPFFERVATSCERAVTSFKAVTVGSVFSVVGAATADSIFAK</sequence>
<comment type="caution">
    <text evidence="2">The sequence shown here is derived from an EMBL/GenBank/DDBJ whole genome shotgun (WGS) entry which is preliminary data.</text>
</comment>
<dbReference type="EMBL" id="JAMQOT010000001">
    <property type="protein sequence ID" value="MDF9744941.1"/>
    <property type="molecule type" value="Genomic_DNA"/>
</dbReference>
<keyword evidence="1" id="KW-1133">Transmembrane helix</keyword>
<reference evidence="2" key="1">
    <citation type="submission" date="2022-06" db="EMBL/GenBank/DDBJ databases">
        <title>Natrinema sp. a new haloarchaeum isolate from saline soil.</title>
        <authorList>
            <person name="Strakova D."/>
            <person name="Galisteo C."/>
            <person name="Sanchez-Porro C."/>
            <person name="Ventosa A."/>
        </authorList>
    </citation>
    <scope>NUCLEOTIDE SEQUENCE</scope>
    <source>
        <strain evidence="2">S1CR25-10</strain>
    </source>
</reference>
<accession>A0A9Q4L423</accession>
<dbReference type="Proteomes" id="UP001154061">
    <property type="component" value="Unassembled WGS sequence"/>
</dbReference>
<feature type="transmembrane region" description="Helical" evidence="1">
    <location>
        <begin position="46"/>
        <end position="65"/>
    </location>
</feature>
<proteinExistence type="predicted"/>
<keyword evidence="1" id="KW-0812">Transmembrane</keyword>
<evidence type="ECO:0000256" key="1">
    <source>
        <dbReference type="SAM" id="Phobius"/>
    </source>
</evidence>